<dbReference type="GO" id="GO:0008119">
    <property type="term" value="F:thiopurine S-methyltransferase activity"/>
    <property type="evidence" value="ECO:0007669"/>
    <property type="project" value="UniProtKB-EC"/>
</dbReference>
<dbReference type="GO" id="GO:0032259">
    <property type="term" value="P:methylation"/>
    <property type="evidence" value="ECO:0007669"/>
    <property type="project" value="UniProtKB-KW"/>
</dbReference>
<dbReference type="InterPro" id="IPR008854">
    <property type="entry name" value="TPMT"/>
</dbReference>
<dbReference type="GO" id="GO:0005737">
    <property type="term" value="C:cytoplasm"/>
    <property type="evidence" value="ECO:0007669"/>
    <property type="project" value="UniProtKB-SubCell"/>
</dbReference>
<keyword evidence="8" id="KW-0949">S-adenosyl-L-methionine</keyword>
<evidence type="ECO:0000313" key="10">
    <source>
        <dbReference type="Proteomes" id="UP000076976"/>
    </source>
</evidence>
<comment type="caution">
    <text evidence="9">The sequence shown here is derived from an EMBL/GenBank/DDBJ whole genome shotgun (WGS) entry which is preliminary data.</text>
</comment>
<dbReference type="Proteomes" id="UP000076976">
    <property type="component" value="Unassembled WGS sequence"/>
</dbReference>
<dbReference type="Gene3D" id="3.40.50.150">
    <property type="entry name" value="Vaccinia Virus protein VP39"/>
    <property type="match status" value="1"/>
</dbReference>
<evidence type="ECO:0000256" key="1">
    <source>
        <dbReference type="ARBA" id="ARBA00000903"/>
    </source>
</evidence>
<accession>A0A176QBX1</accession>
<dbReference type="InterPro" id="IPR025835">
    <property type="entry name" value="Thiopurine_S-MeTrfase"/>
</dbReference>
<keyword evidence="6" id="KW-0489">Methyltransferase</keyword>
<dbReference type="HAMAP" id="MF_00812">
    <property type="entry name" value="Thiopur_methtran"/>
    <property type="match status" value="1"/>
</dbReference>
<protein>
    <recommendedName>
        <fullName evidence="4">thiopurine S-methyltransferase</fullName>
        <ecNumber evidence="4">2.1.1.67</ecNumber>
    </recommendedName>
</protein>
<reference evidence="9 10" key="1">
    <citation type="submission" date="2016-01" db="EMBL/GenBank/DDBJ databases">
        <title>Janibacter melonis strain CD11_4 genome sequencing and assembly.</title>
        <authorList>
            <person name="Nair G.R."/>
            <person name="Kaur G."/>
            <person name="Chander A.M."/>
            <person name="Mayilraj S."/>
        </authorList>
    </citation>
    <scope>NUCLEOTIDE SEQUENCE [LARGE SCALE GENOMIC DNA]</scope>
    <source>
        <strain evidence="9 10">CD11-4</strain>
    </source>
</reference>
<evidence type="ECO:0000256" key="3">
    <source>
        <dbReference type="ARBA" id="ARBA00008145"/>
    </source>
</evidence>
<dbReference type="PANTHER" id="PTHR10259">
    <property type="entry name" value="THIOPURINE S-METHYLTRANSFERASE"/>
    <property type="match status" value="1"/>
</dbReference>
<dbReference type="STRING" id="262209.AWH69_12880"/>
<keyword evidence="10" id="KW-1185">Reference proteome</keyword>
<dbReference type="InterPro" id="IPR029063">
    <property type="entry name" value="SAM-dependent_MTases_sf"/>
</dbReference>
<gene>
    <name evidence="9" type="ORF">AWH69_12880</name>
</gene>
<evidence type="ECO:0000256" key="4">
    <source>
        <dbReference type="ARBA" id="ARBA00011905"/>
    </source>
</evidence>
<dbReference type="PROSITE" id="PS51585">
    <property type="entry name" value="SAM_MT_TPMT"/>
    <property type="match status" value="1"/>
</dbReference>
<evidence type="ECO:0000256" key="5">
    <source>
        <dbReference type="ARBA" id="ARBA00022490"/>
    </source>
</evidence>
<comment type="similarity">
    <text evidence="3">Belongs to the class I-like SAM-binding methyltransferase superfamily. TPMT family.</text>
</comment>
<evidence type="ECO:0000256" key="2">
    <source>
        <dbReference type="ARBA" id="ARBA00004496"/>
    </source>
</evidence>
<dbReference type="FunFam" id="3.40.50.150:FF:000101">
    <property type="entry name" value="Thiopurine S-methyltransferase"/>
    <property type="match status" value="1"/>
</dbReference>
<evidence type="ECO:0000313" key="9">
    <source>
        <dbReference type="EMBL" id="OAB87232.1"/>
    </source>
</evidence>
<sequence>MEIDLDFWRQAWAEGRTAFDQPRPNDLLVEHLPTLGLAPGSRVLVPLCGRSVDLDHLLAVGHEVVGTELSEIAVDSFFATRGLEPHVQQVGERRVYEAPGITIYQGDHFELTPRDVEGVAAVYDRASLVALPETLRDRYAEHLRSVLPAPVPMLVITFEYDEGSFEGPPLSVPVEEVERLFGATHDVEVLERVDLAARGGSSRLVEAGVRGVEEVATALRPRGT</sequence>
<dbReference type="RefSeq" id="WP_068276288.1">
    <property type="nucleotide sequence ID" value="NZ_LQZG01000003.1"/>
</dbReference>
<name>A0A176QBX1_9MICO</name>
<dbReference type="SUPFAM" id="SSF53335">
    <property type="entry name" value="S-adenosyl-L-methionine-dependent methyltransferases"/>
    <property type="match status" value="1"/>
</dbReference>
<evidence type="ECO:0000256" key="8">
    <source>
        <dbReference type="ARBA" id="ARBA00022691"/>
    </source>
</evidence>
<comment type="catalytic activity">
    <reaction evidence="1">
        <text>S-adenosyl-L-methionine + a thiopurine = S-adenosyl-L-homocysteine + a thiopurine S-methylether.</text>
        <dbReference type="EC" id="2.1.1.67"/>
    </reaction>
</comment>
<dbReference type="AlphaFoldDB" id="A0A176QBX1"/>
<evidence type="ECO:0000256" key="6">
    <source>
        <dbReference type="ARBA" id="ARBA00022603"/>
    </source>
</evidence>
<proteinExistence type="inferred from homology"/>
<evidence type="ECO:0000256" key="7">
    <source>
        <dbReference type="ARBA" id="ARBA00022679"/>
    </source>
</evidence>
<dbReference type="EC" id="2.1.1.67" evidence="4"/>
<comment type="subcellular location">
    <subcellularLocation>
        <location evidence="2">Cytoplasm</location>
    </subcellularLocation>
</comment>
<keyword evidence="7" id="KW-0808">Transferase</keyword>
<dbReference type="PANTHER" id="PTHR10259:SF11">
    <property type="entry name" value="THIOPURINE S-METHYLTRANSFERASE"/>
    <property type="match status" value="1"/>
</dbReference>
<organism evidence="9 10">
    <name type="scientific">Janibacter melonis</name>
    <dbReference type="NCBI Taxonomy" id="262209"/>
    <lineage>
        <taxon>Bacteria</taxon>
        <taxon>Bacillati</taxon>
        <taxon>Actinomycetota</taxon>
        <taxon>Actinomycetes</taxon>
        <taxon>Micrococcales</taxon>
        <taxon>Intrasporangiaceae</taxon>
        <taxon>Janibacter</taxon>
    </lineage>
</organism>
<dbReference type="Pfam" id="PF05724">
    <property type="entry name" value="TPMT"/>
    <property type="match status" value="1"/>
</dbReference>
<keyword evidence="5" id="KW-0963">Cytoplasm</keyword>
<dbReference type="NCBIfam" id="NF009732">
    <property type="entry name" value="PRK13255.1"/>
    <property type="match status" value="1"/>
</dbReference>
<dbReference type="PIRSF" id="PIRSF023956">
    <property type="entry name" value="Thiopurine_S-methyltransferase"/>
    <property type="match status" value="1"/>
</dbReference>
<dbReference type="EMBL" id="LQZG01000003">
    <property type="protein sequence ID" value="OAB87232.1"/>
    <property type="molecule type" value="Genomic_DNA"/>
</dbReference>